<dbReference type="InterPro" id="IPR054363">
    <property type="entry name" value="GH95_cat"/>
</dbReference>
<dbReference type="SUPFAM" id="SSF48208">
    <property type="entry name" value="Six-hairpin glycosidases"/>
    <property type="match status" value="1"/>
</dbReference>
<dbReference type="InterPro" id="IPR049053">
    <property type="entry name" value="AFCA-like_C"/>
</dbReference>
<feature type="domain" description="Alpha fucosidase A-like C-terminal" evidence="2">
    <location>
        <begin position="715"/>
        <end position="811"/>
    </location>
</feature>
<protein>
    <submittedName>
        <fullName evidence="4">Glycoside hydrolase N-terminal domain-containing protein</fullName>
    </submittedName>
</protein>
<keyword evidence="4" id="KW-0378">Hydrolase</keyword>
<feature type="domain" description="Glycosyl hydrolase family 95 N-terminal" evidence="1">
    <location>
        <begin position="122"/>
        <end position="272"/>
    </location>
</feature>
<evidence type="ECO:0000313" key="5">
    <source>
        <dbReference type="Proteomes" id="UP001589605"/>
    </source>
</evidence>
<dbReference type="Gene3D" id="2.70.98.50">
    <property type="entry name" value="putative glycoside hydrolase family protein from bacillus halodurans"/>
    <property type="match status" value="1"/>
</dbReference>
<dbReference type="InterPro" id="IPR008928">
    <property type="entry name" value="6-hairpin_glycosidase_sf"/>
</dbReference>
<dbReference type="RefSeq" id="WP_382381881.1">
    <property type="nucleotide sequence ID" value="NZ_JBHMEZ010000003.1"/>
</dbReference>
<comment type="caution">
    <text evidence="4">The sequence shown here is derived from an EMBL/GenBank/DDBJ whole genome shotgun (WGS) entry which is preliminary data.</text>
</comment>
<reference evidence="4 5" key="1">
    <citation type="submission" date="2024-09" db="EMBL/GenBank/DDBJ databases">
        <authorList>
            <person name="Sun Q."/>
            <person name="Mori K."/>
        </authorList>
    </citation>
    <scope>NUCLEOTIDE SEQUENCE [LARGE SCALE GENOMIC DNA]</scope>
    <source>
        <strain evidence="4 5">CECT 8286</strain>
    </source>
</reference>
<dbReference type="Proteomes" id="UP001589605">
    <property type="component" value="Unassembled WGS sequence"/>
</dbReference>
<dbReference type="PANTHER" id="PTHR31084:SF19">
    <property type="entry name" value="GLYCOSYL HYDROLASE FAMILY 95 N-TERMINAL DOMAIN-CONTAINING PROTEIN"/>
    <property type="match status" value="1"/>
</dbReference>
<dbReference type="Pfam" id="PF14498">
    <property type="entry name" value="Glyco_hyd_65N_2"/>
    <property type="match status" value="2"/>
</dbReference>
<accession>A0ABV5EZU0</accession>
<dbReference type="EMBL" id="JBHMEZ010000003">
    <property type="protein sequence ID" value="MFB9052701.1"/>
    <property type="molecule type" value="Genomic_DNA"/>
</dbReference>
<sequence>MKIDGFYNNKKSNSITLFILTLCFMLCCKLSYSQSSLNSNSELSERIYTIWDNEPAPNRGGDFSITKARGYPYDEDWELHSYPIGNGYMGANIFGRTDVERIQLTEKTLANEGLYGIGGLTSFAEINLDFNHENPTNYSRSININEALAYVNYSHEGVTYTREYFMSYPDNVMAIKLSANKKRKISFTLKPEIPYLRDSSQKNTRTGVMKVENDLITISGFIEHFSVNYEGQIKVINTGGALTATQNGDKSEITVTNADSVVLLVTAGTNYELSEDLFLEEVHNKKLDKNSYPHEKVSDLMQAATEKGYEKLKQLHLEDYQSLFSRVKLQFNTAIPTKPTKLLLTEYQADASHHYLEELMFHYGRYLLISTSRAGTLPCGLQGVWSQYEVTPFTGGFWHNINIQMNYWGALNSNLAETFTPYIEFFDAYRPKANRLATTYLKEHHPDALAKDSLDNGWTIGTGTTPYKIVGPGGHSGPGTGALTTKMFWDYYEFTRDTTFLKETGFPAILGMSQFLSKTLVPVNDSLLLVKPSASPEQKHNGDNYITAGTTFDQELVWENHNDLLKAYKILDIQDDFKNTVEDELTKLDPIIIGKSGQIKEFREEEYYGEIGQKNHRHISHLCALYPGTLINESTPEWMEASVLTLDLRGNNTTGWAMAHRMNARARTKEGEKAHTVYSKFIKERTLPNLWTTHPPFQIDGNFGTMAGVAEMLLQSHEGYINVLPALPKAWDNGAYSGLVARGNFEISVVWKNGKATAIEILSRSGGLCKLKYKGISNKNVTSFDGQAVIFNKEKADLLSFETKKGERYYLKI</sequence>
<name>A0ABV5EZU0_9FLAO</name>
<evidence type="ECO:0000259" key="2">
    <source>
        <dbReference type="Pfam" id="PF21307"/>
    </source>
</evidence>
<dbReference type="InterPro" id="IPR027414">
    <property type="entry name" value="GH95_N_dom"/>
</dbReference>
<feature type="domain" description="Glycosyl hydrolase family 95 catalytic" evidence="3">
    <location>
        <begin position="308"/>
        <end position="713"/>
    </location>
</feature>
<dbReference type="InterPro" id="IPR012341">
    <property type="entry name" value="6hp_glycosidase-like_sf"/>
</dbReference>
<dbReference type="Pfam" id="PF22124">
    <property type="entry name" value="Glyco_hydro_95_cat"/>
    <property type="match status" value="1"/>
</dbReference>
<proteinExistence type="predicted"/>
<evidence type="ECO:0000313" key="4">
    <source>
        <dbReference type="EMBL" id="MFB9052701.1"/>
    </source>
</evidence>
<feature type="domain" description="Glycosyl hydrolase family 95 N-terminal" evidence="1">
    <location>
        <begin position="76"/>
        <end position="109"/>
    </location>
</feature>
<dbReference type="Pfam" id="PF21307">
    <property type="entry name" value="Glyco_hydro_95_C"/>
    <property type="match status" value="1"/>
</dbReference>
<evidence type="ECO:0000259" key="3">
    <source>
        <dbReference type="Pfam" id="PF22124"/>
    </source>
</evidence>
<dbReference type="InterPro" id="IPR016518">
    <property type="entry name" value="Alpha-L-fucosidase"/>
</dbReference>
<dbReference type="Gene3D" id="1.50.10.10">
    <property type="match status" value="1"/>
</dbReference>
<dbReference type="PANTHER" id="PTHR31084">
    <property type="entry name" value="ALPHA-L-FUCOSIDASE 2"/>
    <property type="match status" value="1"/>
</dbReference>
<keyword evidence="5" id="KW-1185">Reference proteome</keyword>
<dbReference type="PIRSF" id="PIRSF007663">
    <property type="entry name" value="UCP007663"/>
    <property type="match status" value="1"/>
</dbReference>
<evidence type="ECO:0000259" key="1">
    <source>
        <dbReference type="Pfam" id="PF14498"/>
    </source>
</evidence>
<dbReference type="GO" id="GO:0016787">
    <property type="term" value="F:hydrolase activity"/>
    <property type="evidence" value="ECO:0007669"/>
    <property type="project" value="UniProtKB-KW"/>
</dbReference>
<organism evidence="4 5">
    <name type="scientific">Formosa undariae</name>
    <dbReference type="NCBI Taxonomy" id="1325436"/>
    <lineage>
        <taxon>Bacteria</taxon>
        <taxon>Pseudomonadati</taxon>
        <taxon>Bacteroidota</taxon>
        <taxon>Flavobacteriia</taxon>
        <taxon>Flavobacteriales</taxon>
        <taxon>Flavobacteriaceae</taxon>
        <taxon>Formosa</taxon>
    </lineage>
</organism>
<gene>
    <name evidence="4" type="ORF">ACFFVB_06365</name>
</gene>